<feature type="domain" description="UspA" evidence="3">
    <location>
        <begin position="11"/>
        <end position="168"/>
    </location>
</feature>
<proteinExistence type="inferred from homology"/>
<evidence type="ECO:0000259" key="3">
    <source>
        <dbReference type="Pfam" id="PF00582"/>
    </source>
</evidence>
<dbReference type="EMBL" id="AWQS01000409">
    <property type="protein sequence ID" value="EWT03883.1"/>
    <property type="molecule type" value="Genomic_DNA"/>
</dbReference>
<evidence type="ECO:0000256" key="1">
    <source>
        <dbReference type="ARBA" id="ARBA00008791"/>
    </source>
</evidence>
<dbReference type="PATRIC" id="fig|584657.3.peg.4238"/>
<dbReference type="OrthoDB" id="267918at2"/>
<dbReference type="RefSeq" id="WP_034722378.1">
    <property type="nucleotide sequence ID" value="NZ_AWQS01000409.1"/>
</dbReference>
<dbReference type="InterPro" id="IPR014729">
    <property type="entry name" value="Rossmann-like_a/b/a_fold"/>
</dbReference>
<feature type="region of interest" description="Disordered" evidence="2">
    <location>
        <begin position="67"/>
        <end position="91"/>
    </location>
</feature>
<evidence type="ECO:0000313" key="4">
    <source>
        <dbReference type="EMBL" id="EWT03883.1"/>
    </source>
</evidence>
<feature type="domain" description="UspA" evidence="3">
    <location>
        <begin position="185"/>
        <end position="324"/>
    </location>
</feature>
<comment type="similarity">
    <text evidence="1">Belongs to the universal stress protein A family.</text>
</comment>
<sequence length="324" mass="33583">MSEPFPDEVRGIVVGWDASRGARIALDWAAESALRQGLHLTVLHCLDLYWSPGLSAVDPTGRYAEAGSTADVTAQETAGAEPDGEARRSPGGAVLQEGVDRATAVLGEGRVSGIQVHGTPAGQLVEASRHADLVVTGSRGRGRLLSGLLGSTSYAVTAHSRCPAIVVRTHTEDGHTPPHPGPGCRVVAGIDGSPHSERSLARAADIAARTDAPLHVVAVAEAGAVGPRAYSDPRTKGRHDRETRSRANDWLREAKAILGVTQPALTVEYEVLSGDPGHALADLGFDAGLIVVGSRGRGGFAGLLLGSVSHTVIHEALCPVMVVH</sequence>
<evidence type="ECO:0000256" key="2">
    <source>
        <dbReference type="SAM" id="MobiDB-lite"/>
    </source>
</evidence>
<dbReference type="InterPro" id="IPR006015">
    <property type="entry name" value="Universal_stress_UspA"/>
</dbReference>
<dbReference type="Gene3D" id="3.40.50.620">
    <property type="entry name" value="HUPs"/>
    <property type="match status" value="2"/>
</dbReference>
<dbReference type="CDD" id="cd00293">
    <property type="entry name" value="USP-like"/>
    <property type="match status" value="1"/>
</dbReference>
<evidence type="ECO:0000313" key="5">
    <source>
        <dbReference type="Proteomes" id="UP000019494"/>
    </source>
</evidence>
<keyword evidence="5" id="KW-1185">Reference proteome</keyword>
<dbReference type="PRINTS" id="PR01438">
    <property type="entry name" value="UNVRSLSTRESS"/>
</dbReference>
<dbReference type="PANTHER" id="PTHR46268">
    <property type="entry name" value="STRESS RESPONSE PROTEIN NHAX"/>
    <property type="match status" value="1"/>
</dbReference>
<gene>
    <name evidence="4" type="ORF">N864_17290</name>
</gene>
<reference evidence="5" key="1">
    <citation type="submission" date="2013-08" db="EMBL/GenBank/DDBJ databases">
        <title>Intrasporangium oryzae NRRL B-24470.</title>
        <authorList>
            <person name="Liu H."/>
            <person name="Wang G."/>
        </authorList>
    </citation>
    <scope>NUCLEOTIDE SEQUENCE [LARGE SCALE GENOMIC DNA]</scope>
    <source>
        <strain evidence="5">Q5-1</strain>
    </source>
</reference>
<dbReference type="Proteomes" id="UP000019494">
    <property type="component" value="Unassembled WGS sequence"/>
</dbReference>
<organism evidence="4 5">
    <name type="scientific">Intrasporangium chromatireducens Q5-1</name>
    <dbReference type="NCBI Taxonomy" id="584657"/>
    <lineage>
        <taxon>Bacteria</taxon>
        <taxon>Bacillati</taxon>
        <taxon>Actinomycetota</taxon>
        <taxon>Actinomycetes</taxon>
        <taxon>Micrococcales</taxon>
        <taxon>Intrasporangiaceae</taxon>
        <taxon>Intrasporangium</taxon>
    </lineage>
</organism>
<dbReference type="AlphaFoldDB" id="W9GGC2"/>
<dbReference type="PANTHER" id="PTHR46268:SF6">
    <property type="entry name" value="UNIVERSAL STRESS PROTEIN UP12"/>
    <property type="match status" value="1"/>
</dbReference>
<dbReference type="Pfam" id="PF00582">
    <property type="entry name" value="Usp"/>
    <property type="match status" value="2"/>
</dbReference>
<accession>W9GGC2</accession>
<comment type="caution">
    <text evidence="4">The sequence shown here is derived from an EMBL/GenBank/DDBJ whole genome shotgun (WGS) entry which is preliminary data.</text>
</comment>
<dbReference type="InterPro" id="IPR006016">
    <property type="entry name" value="UspA"/>
</dbReference>
<protein>
    <submittedName>
        <fullName evidence="4">Universal stress protein UspA</fullName>
    </submittedName>
</protein>
<name>W9GGC2_9MICO</name>
<dbReference type="SUPFAM" id="SSF52402">
    <property type="entry name" value="Adenine nucleotide alpha hydrolases-like"/>
    <property type="match status" value="2"/>
</dbReference>